<keyword evidence="4 8" id="KW-0560">Oxidoreductase</keyword>
<feature type="domain" description="Thioredoxin" evidence="10">
    <location>
        <begin position="22"/>
        <end position="184"/>
    </location>
</feature>
<sequence>MVPHVSSPSQLAVDSDSGSSKNQTESPFYSFKVANSAGKLIDIANYKGKVVLVVNVASLCGFTPQYKDLETLYQKYKDRGFEILAFPCNQFGSQEPEDEDKIVVYCQRNFGVTFPIMQKLDVNGYFEAPIYTWLKNEKRGVVGFKGLRWNFEKFLVDRSGNVVSRYLSTVPPLEFEDAIVKLLKA</sequence>
<comment type="catalytic activity">
    <reaction evidence="6">
        <text>a hydroperoxide + [thioredoxin]-dithiol = an alcohol + [thioredoxin]-disulfide + H2O</text>
        <dbReference type="Rhea" id="RHEA:62620"/>
        <dbReference type="Rhea" id="RHEA-COMP:10698"/>
        <dbReference type="Rhea" id="RHEA-COMP:10700"/>
        <dbReference type="ChEBI" id="CHEBI:15377"/>
        <dbReference type="ChEBI" id="CHEBI:29950"/>
        <dbReference type="ChEBI" id="CHEBI:30879"/>
        <dbReference type="ChEBI" id="CHEBI:35924"/>
        <dbReference type="ChEBI" id="CHEBI:50058"/>
        <dbReference type="EC" id="1.11.1.24"/>
    </reaction>
</comment>
<keyword evidence="5" id="KW-0676">Redox-active center</keyword>
<accession>A3GFQ6</accession>
<dbReference type="SUPFAM" id="SSF52833">
    <property type="entry name" value="Thioredoxin-like"/>
    <property type="match status" value="1"/>
</dbReference>
<dbReference type="PROSITE" id="PS51355">
    <property type="entry name" value="GLUTATHIONE_PEROXID_3"/>
    <property type="match status" value="1"/>
</dbReference>
<proteinExistence type="inferred from homology"/>
<evidence type="ECO:0000256" key="7">
    <source>
        <dbReference type="PIRSR" id="PIRSR000303-1"/>
    </source>
</evidence>
<dbReference type="InterPro" id="IPR013766">
    <property type="entry name" value="Thioredoxin_domain"/>
</dbReference>
<evidence type="ECO:0000313" key="12">
    <source>
        <dbReference type="Proteomes" id="UP000002258"/>
    </source>
</evidence>
<comment type="caution">
    <text evidence="11">The sequence shown here is derived from an EMBL/GenBank/DDBJ whole genome shotgun (WGS) entry which is preliminary data.</text>
</comment>
<dbReference type="InParanoid" id="A3GFQ6"/>
<dbReference type="eggNOG" id="KOG1651">
    <property type="taxonomic scope" value="Eukaryota"/>
</dbReference>
<dbReference type="Pfam" id="PF00255">
    <property type="entry name" value="GSHPx"/>
    <property type="match status" value="1"/>
</dbReference>
<evidence type="ECO:0000256" key="3">
    <source>
        <dbReference type="ARBA" id="ARBA00022862"/>
    </source>
</evidence>
<dbReference type="PANTHER" id="PTHR11592:SF78">
    <property type="entry name" value="GLUTATHIONE PEROXIDASE"/>
    <property type="match status" value="1"/>
</dbReference>
<feature type="active site" evidence="7">
    <location>
        <position position="60"/>
    </location>
</feature>
<dbReference type="InterPro" id="IPR036249">
    <property type="entry name" value="Thioredoxin-like_sf"/>
</dbReference>
<feature type="region of interest" description="Disordered" evidence="9">
    <location>
        <begin position="1"/>
        <end position="25"/>
    </location>
</feature>
<dbReference type="InterPro" id="IPR029760">
    <property type="entry name" value="GPX_CS"/>
</dbReference>
<name>A3GFQ6_PICST</name>
<dbReference type="GeneID" id="4851105"/>
<dbReference type="GO" id="GO:0034599">
    <property type="term" value="P:cellular response to oxidative stress"/>
    <property type="evidence" value="ECO:0007669"/>
    <property type="project" value="TreeGrafter"/>
</dbReference>
<dbReference type="PROSITE" id="PS51352">
    <property type="entry name" value="THIOREDOXIN_2"/>
    <property type="match status" value="1"/>
</dbReference>
<gene>
    <name evidence="11" type="primary">HYR1</name>
    <name evidence="11" type="ORF">PICST_52875</name>
</gene>
<keyword evidence="3" id="KW-0049">Antioxidant</keyword>
<dbReference type="RefSeq" id="XP_001387817.2">
    <property type="nucleotide sequence ID" value="XM_001387780.1"/>
</dbReference>
<dbReference type="KEGG" id="pic:PICST_52875"/>
<evidence type="ECO:0000256" key="1">
    <source>
        <dbReference type="ARBA" id="ARBA00006926"/>
    </source>
</evidence>
<evidence type="ECO:0000259" key="10">
    <source>
        <dbReference type="PROSITE" id="PS51352"/>
    </source>
</evidence>
<evidence type="ECO:0000256" key="8">
    <source>
        <dbReference type="RuleBase" id="RU000499"/>
    </source>
</evidence>
<keyword evidence="12" id="KW-1185">Reference proteome</keyword>
<evidence type="ECO:0000256" key="2">
    <source>
        <dbReference type="ARBA" id="ARBA00022559"/>
    </source>
</evidence>
<evidence type="ECO:0000256" key="4">
    <source>
        <dbReference type="ARBA" id="ARBA00023002"/>
    </source>
</evidence>
<dbReference type="CDD" id="cd00340">
    <property type="entry name" value="GSH_Peroxidase"/>
    <property type="match status" value="1"/>
</dbReference>
<evidence type="ECO:0000256" key="5">
    <source>
        <dbReference type="ARBA" id="ARBA00023284"/>
    </source>
</evidence>
<dbReference type="InterPro" id="IPR029759">
    <property type="entry name" value="GPX_AS"/>
</dbReference>
<dbReference type="OMA" id="FTDQHYQ"/>
<dbReference type="InterPro" id="IPR000889">
    <property type="entry name" value="Glutathione_peroxidase"/>
</dbReference>
<dbReference type="Gene3D" id="3.40.30.10">
    <property type="entry name" value="Glutaredoxin"/>
    <property type="match status" value="1"/>
</dbReference>
<dbReference type="HOGENOM" id="CLU_029507_2_2_1"/>
<dbReference type="PROSITE" id="PS00763">
    <property type="entry name" value="GLUTATHIONE_PEROXID_2"/>
    <property type="match status" value="1"/>
</dbReference>
<dbReference type="PANTHER" id="PTHR11592">
    <property type="entry name" value="GLUTATHIONE PEROXIDASE"/>
    <property type="match status" value="1"/>
</dbReference>
<comment type="similarity">
    <text evidence="1 8">Belongs to the glutathione peroxidase family.</text>
</comment>
<keyword evidence="2 8" id="KW-0575">Peroxidase</keyword>
<dbReference type="FunFam" id="3.40.30.10:FF:000010">
    <property type="entry name" value="Glutathione peroxidase"/>
    <property type="match status" value="1"/>
</dbReference>
<dbReference type="Proteomes" id="UP000002258">
    <property type="component" value="Chromosome 1"/>
</dbReference>
<dbReference type="PIRSF" id="PIRSF000303">
    <property type="entry name" value="Glutathion_perox"/>
    <property type="match status" value="1"/>
</dbReference>
<dbReference type="EMBL" id="AAVQ01000001">
    <property type="protein sequence ID" value="EAZ63794.2"/>
    <property type="molecule type" value="Genomic_DNA"/>
</dbReference>
<protein>
    <recommendedName>
        <fullName evidence="8">Glutathione peroxidase</fullName>
    </recommendedName>
</protein>
<dbReference type="PRINTS" id="PR01011">
    <property type="entry name" value="GLUTPROXDASE"/>
</dbReference>
<evidence type="ECO:0000256" key="6">
    <source>
        <dbReference type="ARBA" id="ARBA00049091"/>
    </source>
</evidence>
<organism evidence="11 12">
    <name type="scientific">Scheffersomyces stipitis (strain ATCC 58785 / CBS 6054 / NBRC 10063 / NRRL Y-11545)</name>
    <name type="common">Yeast</name>
    <name type="synonym">Pichia stipitis</name>
    <dbReference type="NCBI Taxonomy" id="322104"/>
    <lineage>
        <taxon>Eukaryota</taxon>
        <taxon>Fungi</taxon>
        <taxon>Dikarya</taxon>
        <taxon>Ascomycota</taxon>
        <taxon>Saccharomycotina</taxon>
        <taxon>Pichiomycetes</taxon>
        <taxon>Debaryomycetaceae</taxon>
        <taxon>Scheffersomyces</taxon>
    </lineage>
</organism>
<dbReference type="AlphaFoldDB" id="A3GFQ6"/>
<dbReference type="GO" id="GO:0140824">
    <property type="term" value="F:thioredoxin-dependent peroxiredoxin activity"/>
    <property type="evidence" value="ECO:0007669"/>
    <property type="project" value="UniProtKB-EC"/>
</dbReference>
<keyword evidence="11" id="KW-0675">Receptor</keyword>
<dbReference type="STRING" id="322104.A3GFQ6"/>
<reference evidence="11 12" key="1">
    <citation type="journal article" date="2007" name="Nat. Biotechnol.">
        <title>Genome sequence of the lignocellulose-bioconverting and xylose-fermenting yeast Pichia stipitis.</title>
        <authorList>
            <person name="Jeffries T.W."/>
            <person name="Grigoriev I.V."/>
            <person name="Grimwood J."/>
            <person name="Laplaza J.M."/>
            <person name="Aerts A."/>
            <person name="Salamov A."/>
            <person name="Schmutz J."/>
            <person name="Lindquist E."/>
            <person name="Dehal P."/>
            <person name="Shapiro H."/>
            <person name="Jin Y.S."/>
            <person name="Passoth V."/>
            <person name="Richardson P.M."/>
        </authorList>
    </citation>
    <scope>NUCLEOTIDE SEQUENCE [LARGE SCALE GENOMIC DNA]</scope>
    <source>
        <strain evidence="12">ATCC 58785 / CBS 6054 / NBRC 10063 / NRRL Y-11545</strain>
    </source>
</reference>
<evidence type="ECO:0000313" key="11">
    <source>
        <dbReference type="EMBL" id="EAZ63794.2"/>
    </source>
</evidence>
<dbReference type="OrthoDB" id="446890at2759"/>
<evidence type="ECO:0000256" key="9">
    <source>
        <dbReference type="SAM" id="MobiDB-lite"/>
    </source>
</evidence>
<dbReference type="PROSITE" id="PS00460">
    <property type="entry name" value="GLUTATHIONE_PEROXID_1"/>
    <property type="match status" value="1"/>
</dbReference>